<feature type="domain" description="HTH araC/xylS-type" evidence="4">
    <location>
        <begin position="225"/>
        <end position="323"/>
    </location>
</feature>
<dbReference type="Pfam" id="PF12833">
    <property type="entry name" value="HTH_18"/>
    <property type="match status" value="1"/>
</dbReference>
<dbReference type="InterPro" id="IPR009057">
    <property type="entry name" value="Homeodomain-like_sf"/>
</dbReference>
<dbReference type="Proteomes" id="UP000537204">
    <property type="component" value="Unassembled WGS sequence"/>
</dbReference>
<dbReference type="Gene3D" id="1.10.10.60">
    <property type="entry name" value="Homeodomain-like"/>
    <property type="match status" value="2"/>
</dbReference>
<dbReference type="InterPro" id="IPR053142">
    <property type="entry name" value="PchR_regulatory_protein"/>
</dbReference>
<dbReference type="SUPFAM" id="SSF46689">
    <property type="entry name" value="Homeodomain-like"/>
    <property type="match status" value="2"/>
</dbReference>
<evidence type="ECO:0000256" key="3">
    <source>
        <dbReference type="ARBA" id="ARBA00023163"/>
    </source>
</evidence>
<evidence type="ECO:0000259" key="4">
    <source>
        <dbReference type="PROSITE" id="PS01124"/>
    </source>
</evidence>
<proteinExistence type="predicted"/>
<keyword evidence="1" id="KW-0805">Transcription regulation</keyword>
<dbReference type="PROSITE" id="PS01124">
    <property type="entry name" value="HTH_ARAC_FAMILY_2"/>
    <property type="match status" value="1"/>
</dbReference>
<dbReference type="SMART" id="SM00342">
    <property type="entry name" value="HTH_ARAC"/>
    <property type="match status" value="1"/>
</dbReference>
<dbReference type="PRINTS" id="PR00032">
    <property type="entry name" value="HTHARAC"/>
</dbReference>
<dbReference type="EMBL" id="JACHCE010000001">
    <property type="protein sequence ID" value="MBB5634391.1"/>
    <property type="molecule type" value="Genomic_DNA"/>
</dbReference>
<dbReference type="GO" id="GO:0003700">
    <property type="term" value="F:DNA-binding transcription factor activity"/>
    <property type="evidence" value="ECO:0007669"/>
    <property type="project" value="InterPro"/>
</dbReference>
<keyword evidence="2 5" id="KW-0238">DNA-binding</keyword>
<name>A0A7W8ZI58_9SPHI</name>
<sequence>MESGSADKSDITKDLAKAIGERQENGVTYIPSTMGTGYIKGFFINPGLRLIVRQYELKDEWVLDRGIGTEENKFVVIAFHNIYQSKDDIKNLLLQPSSNRKWLPSVQVATTGFNIEHLPANKKINSIVITVSIDYLKDLLKPKMGNTLLQMITSGDQPFLFEEIISPQIQEAGAAIVTANPAITLQELYYKIKAEELIYLLFVELLKREDTTLQRLNIADIKKIYEIKDKLLSDIDTPPRLPDLVKLSGMSESKLKRLFKQIFGNSIYNYYQSFRMKKAAYLIKEENLSVSEVGYRLGFSNLSHFTRLFEAHIGIKPKKYSTGKYYNSSGNYYK</sequence>
<protein>
    <submittedName>
        <fullName evidence="5">AraC-like DNA-binding protein</fullName>
    </submittedName>
</protein>
<dbReference type="InterPro" id="IPR018060">
    <property type="entry name" value="HTH_AraC"/>
</dbReference>
<dbReference type="GO" id="GO:0043565">
    <property type="term" value="F:sequence-specific DNA binding"/>
    <property type="evidence" value="ECO:0007669"/>
    <property type="project" value="InterPro"/>
</dbReference>
<dbReference type="InterPro" id="IPR020449">
    <property type="entry name" value="Tscrpt_reg_AraC-type_HTH"/>
</dbReference>
<organism evidence="5 6">
    <name type="scientific">Pedobacter cryoconitis</name>
    <dbReference type="NCBI Taxonomy" id="188932"/>
    <lineage>
        <taxon>Bacteria</taxon>
        <taxon>Pseudomonadati</taxon>
        <taxon>Bacteroidota</taxon>
        <taxon>Sphingobacteriia</taxon>
        <taxon>Sphingobacteriales</taxon>
        <taxon>Sphingobacteriaceae</taxon>
        <taxon>Pedobacter</taxon>
    </lineage>
</organism>
<dbReference type="InterPro" id="IPR018062">
    <property type="entry name" value="HTH_AraC-typ_CS"/>
</dbReference>
<reference evidence="5 6" key="1">
    <citation type="submission" date="2020-08" db="EMBL/GenBank/DDBJ databases">
        <title>Genomic Encyclopedia of Type Strains, Phase IV (KMG-V): Genome sequencing to study the core and pangenomes of soil and plant-associated prokaryotes.</title>
        <authorList>
            <person name="Whitman W."/>
        </authorList>
    </citation>
    <scope>NUCLEOTIDE SEQUENCE [LARGE SCALE GENOMIC DNA]</scope>
    <source>
        <strain evidence="5 6">S3M1</strain>
    </source>
</reference>
<dbReference type="PANTHER" id="PTHR47893">
    <property type="entry name" value="REGULATORY PROTEIN PCHR"/>
    <property type="match status" value="1"/>
</dbReference>
<dbReference type="PROSITE" id="PS00041">
    <property type="entry name" value="HTH_ARAC_FAMILY_1"/>
    <property type="match status" value="1"/>
</dbReference>
<evidence type="ECO:0000256" key="2">
    <source>
        <dbReference type="ARBA" id="ARBA00023125"/>
    </source>
</evidence>
<comment type="caution">
    <text evidence="5">The sequence shown here is derived from an EMBL/GenBank/DDBJ whole genome shotgun (WGS) entry which is preliminary data.</text>
</comment>
<keyword evidence="3" id="KW-0804">Transcription</keyword>
<dbReference type="RefSeq" id="WP_183878165.1">
    <property type="nucleotide sequence ID" value="NZ_JACHCE010000001.1"/>
</dbReference>
<dbReference type="AlphaFoldDB" id="A0A7W8ZI58"/>
<accession>A0A7W8ZI58</accession>
<dbReference type="PANTHER" id="PTHR47893:SF1">
    <property type="entry name" value="REGULATORY PROTEIN PCHR"/>
    <property type="match status" value="1"/>
</dbReference>
<evidence type="ECO:0000256" key="1">
    <source>
        <dbReference type="ARBA" id="ARBA00023015"/>
    </source>
</evidence>
<gene>
    <name evidence="5" type="ORF">HDE68_000276</name>
</gene>
<evidence type="ECO:0000313" key="6">
    <source>
        <dbReference type="Proteomes" id="UP000537204"/>
    </source>
</evidence>
<evidence type="ECO:0000313" key="5">
    <source>
        <dbReference type="EMBL" id="MBB5634391.1"/>
    </source>
</evidence>